<comment type="caution">
    <text evidence="1">The sequence shown here is derived from an EMBL/GenBank/DDBJ whole genome shotgun (WGS) entry which is preliminary data.</text>
</comment>
<dbReference type="AlphaFoldDB" id="A0A5J4SRE7"/>
<protein>
    <submittedName>
        <fullName evidence="1">Uncharacterized protein</fullName>
    </submittedName>
</protein>
<name>A0A5J4SRE7_9ZZZZ</name>
<evidence type="ECO:0000313" key="1">
    <source>
        <dbReference type="EMBL" id="KAA6347870.1"/>
    </source>
</evidence>
<organism evidence="1">
    <name type="scientific">termite gut metagenome</name>
    <dbReference type="NCBI Taxonomy" id="433724"/>
    <lineage>
        <taxon>unclassified sequences</taxon>
        <taxon>metagenomes</taxon>
        <taxon>organismal metagenomes</taxon>
    </lineage>
</organism>
<reference evidence="1" key="1">
    <citation type="submission" date="2019-03" db="EMBL/GenBank/DDBJ databases">
        <title>Single cell metagenomics reveals metabolic interactions within the superorganism composed of flagellate Streblomastix strix and complex community of Bacteroidetes bacteria on its surface.</title>
        <authorList>
            <person name="Treitli S.C."/>
            <person name="Kolisko M."/>
            <person name="Husnik F."/>
            <person name="Keeling P."/>
            <person name="Hampl V."/>
        </authorList>
    </citation>
    <scope>NUCLEOTIDE SEQUENCE</scope>
    <source>
        <strain evidence="1">STM</strain>
    </source>
</reference>
<dbReference type="EMBL" id="SNRY01000082">
    <property type="protein sequence ID" value="KAA6347870.1"/>
    <property type="molecule type" value="Genomic_DNA"/>
</dbReference>
<proteinExistence type="predicted"/>
<gene>
    <name evidence="1" type="ORF">EZS27_004650</name>
</gene>
<accession>A0A5J4SRE7</accession>
<sequence>MAGCKLLQSIKRECQYKIAGVKSLFLMNWDLATQYTFDSDGVITGITPYSGGKIFQIDFVDNTASWTDDLTLVNNSQKYRVHTVNFQLGDYNKDVLDSADALSLGQFVAFVLDENNRIITLGRENGLSATVMNYASGAAEGDATSWSVVLAGNEHETGRLVSDLSVITSLVDNITVLTN</sequence>